<dbReference type="OrthoDB" id="67353at2"/>
<protein>
    <submittedName>
        <fullName evidence="4">GNAT family N-acetyltransferase</fullName>
    </submittedName>
</protein>
<evidence type="ECO:0000313" key="5">
    <source>
        <dbReference type="Proteomes" id="UP000293568"/>
    </source>
</evidence>
<dbReference type="InterPro" id="IPR016181">
    <property type="entry name" value="Acyl_CoA_acyltransferase"/>
</dbReference>
<keyword evidence="1 4" id="KW-0808">Transferase</keyword>
<sequence>MKPVELLVVETEHPDLHALIEKLDADLLARYGDADEIFGVDFNDPDVKQMVFVVAYAEGRAVGCGGIRPYRKQGYAELKRLYVDPACRNRGVASRILAFLEGEALRLGFTVMRLETGAPQPESIQLYAKYGYKPIPRFGPYADSESSLCFEKPISFT</sequence>
<dbReference type="PANTHER" id="PTHR43877:SF2">
    <property type="entry name" value="AMINOALKYLPHOSPHONATE N-ACETYLTRANSFERASE-RELATED"/>
    <property type="match status" value="1"/>
</dbReference>
<dbReference type="KEGG" id="pprt:ET464_09595"/>
<proteinExistence type="predicted"/>
<evidence type="ECO:0000259" key="3">
    <source>
        <dbReference type="PROSITE" id="PS51186"/>
    </source>
</evidence>
<reference evidence="4 5" key="1">
    <citation type="submission" date="2019-01" db="EMBL/GenBank/DDBJ databases">
        <title>Genome sequencing of strain FW100M-2.</title>
        <authorList>
            <person name="Heo J."/>
            <person name="Kim S.-J."/>
            <person name="Kim J.-S."/>
            <person name="Hong S.-B."/>
            <person name="Kwon S.-W."/>
        </authorList>
    </citation>
    <scope>NUCLEOTIDE SEQUENCE [LARGE SCALE GENOMIC DNA]</scope>
    <source>
        <strain evidence="4 5">FW100M-2</strain>
    </source>
</reference>
<dbReference type="Proteomes" id="UP000293568">
    <property type="component" value="Chromosome"/>
</dbReference>
<accession>A0A4P6ETU0</accession>
<dbReference type="InterPro" id="IPR050832">
    <property type="entry name" value="Bact_Acetyltransf"/>
</dbReference>
<dbReference type="PROSITE" id="PS51186">
    <property type="entry name" value="GNAT"/>
    <property type="match status" value="1"/>
</dbReference>
<evidence type="ECO:0000313" key="4">
    <source>
        <dbReference type="EMBL" id="QAY66620.1"/>
    </source>
</evidence>
<gene>
    <name evidence="4" type="ORF">ET464_09595</name>
</gene>
<feature type="domain" description="N-acetyltransferase" evidence="3">
    <location>
        <begin position="6"/>
        <end position="155"/>
    </location>
</feature>
<dbReference type="EMBL" id="CP035492">
    <property type="protein sequence ID" value="QAY66620.1"/>
    <property type="molecule type" value="Genomic_DNA"/>
</dbReference>
<dbReference type="Pfam" id="PF00583">
    <property type="entry name" value="Acetyltransf_1"/>
    <property type="match status" value="1"/>
</dbReference>
<keyword evidence="2" id="KW-0012">Acyltransferase</keyword>
<evidence type="ECO:0000256" key="1">
    <source>
        <dbReference type="ARBA" id="ARBA00022679"/>
    </source>
</evidence>
<evidence type="ECO:0000256" key="2">
    <source>
        <dbReference type="ARBA" id="ARBA00023315"/>
    </source>
</evidence>
<keyword evidence="5" id="KW-1185">Reference proteome</keyword>
<dbReference type="CDD" id="cd04301">
    <property type="entry name" value="NAT_SF"/>
    <property type="match status" value="1"/>
</dbReference>
<dbReference type="PANTHER" id="PTHR43877">
    <property type="entry name" value="AMINOALKYLPHOSPHONATE N-ACETYLTRANSFERASE-RELATED-RELATED"/>
    <property type="match status" value="1"/>
</dbReference>
<name>A0A4P6ETU0_9BACL</name>
<dbReference type="RefSeq" id="WP_129440378.1">
    <property type="nucleotide sequence ID" value="NZ_CP035492.1"/>
</dbReference>
<organism evidence="4 5">
    <name type="scientific">Paenibacillus protaetiae</name>
    <dbReference type="NCBI Taxonomy" id="2509456"/>
    <lineage>
        <taxon>Bacteria</taxon>
        <taxon>Bacillati</taxon>
        <taxon>Bacillota</taxon>
        <taxon>Bacilli</taxon>
        <taxon>Bacillales</taxon>
        <taxon>Paenibacillaceae</taxon>
        <taxon>Paenibacillus</taxon>
    </lineage>
</organism>
<dbReference type="SUPFAM" id="SSF55729">
    <property type="entry name" value="Acyl-CoA N-acyltransferases (Nat)"/>
    <property type="match status" value="1"/>
</dbReference>
<dbReference type="Gene3D" id="3.40.630.30">
    <property type="match status" value="1"/>
</dbReference>
<dbReference type="InterPro" id="IPR000182">
    <property type="entry name" value="GNAT_dom"/>
</dbReference>
<dbReference type="AlphaFoldDB" id="A0A4P6ETU0"/>
<dbReference type="GO" id="GO:0016747">
    <property type="term" value="F:acyltransferase activity, transferring groups other than amino-acyl groups"/>
    <property type="evidence" value="ECO:0007669"/>
    <property type="project" value="InterPro"/>
</dbReference>